<evidence type="ECO:0000313" key="2">
    <source>
        <dbReference type="Proteomes" id="UP000708347"/>
    </source>
</evidence>
<dbReference type="RefSeq" id="WP_174399774.1">
    <property type="nucleotide sequence ID" value="NZ_VBSB01000013.1"/>
</dbReference>
<dbReference type="Proteomes" id="UP000708347">
    <property type="component" value="Unassembled WGS sequence"/>
</dbReference>
<organism evidence="1 2">
    <name type="scientific">Mycolicibacterium sphagni</name>
    <dbReference type="NCBI Taxonomy" id="1786"/>
    <lineage>
        <taxon>Bacteria</taxon>
        <taxon>Bacillati</taxon>
        <taxon>Actinomycetota</taxon>
        <taxon>Actinomycetes</taxon>
        <taxon>Mycobacteriales</taxon>
        <taxon>Mycobacteriaceae</taxon>
        <taxon>Mycolicibacterium</taxon>
    </lineage>
</organism>
<comment type="caution">
    <text evidence="1">The sequence shown here is derived from an EMBL/GenBank/DDBJ whole genome shotgun (WGS) entry which is preliminary data.</text>
</comment>
<evidence type="ECO:0000313" key="1">
    <source>
        <dbReference type="EMBL" id="NTY62043.1"/>
    </source>
</evidence>
<sequence length="315" mass="34661">MYYPWERGTTDRLDQEATITAAPLDEDAATDLARTLLSEGHPIDEVVARTGLDQNHVEMLASSSVKPDVARLAQYINDRLRELGMSQLEASKLGLVSRSSLNLLGKAKKDGKELRVPGRAMLSKLDELCSWEPGSAHDIMFGAQPVPRETQVGKRPRPVINPDADDDFDNLGVWIEKRLLELQMTKSRLAAIGGPGRTTLATLGKRGYQTSPETLERLDTHLMWEPGSALATLKGGTPVNRRIEIKPHPALVPVTSVIDKLKVLKSRAERQQLTIDQQIKDIDQALSQAYLVVEDLGTPRPFQITTPTTTSSSSS</sequence>
<accession>A0ABX2JZJ2</accession>
<protein>
    <recommendedName>
        <fullName evidence="3">HTH cro/C1-type domain-containing protein</fullName>
    </recommendedName>
</protein>
<dbReference type="EMBL" id="VBSB01000013">
    <property type="protein sequence ID" value="NTY62043.1"/>
    <property type="molecule type" value="Genomic_DNA"/>
</dbReference>
<gene>
    <name evidence="1" type="ORF">FEG63_21080</name>
</gene>
<name>A0ABX2JZJ2_9MYCO</name>
<reference evidence="1 2" key="1">
    <citation type="submission" date="2019-05" db="EMBL/GenBank/DDBJ databases">
        <title>Mycolicibacterium sphagni ENV482 genome assembly.</title>
        <authorList>
            <person name="Chen W."/>
            <person name="Faulkner N.W."/>
            <person name="Hyman M.R."/>
        </authorList>
    </citation>
    <scope>NUCLEOTIDE SEQUENCE [LARGE SCALE GENOMIC DNA]</scope>
    <source>
        <strain evidence="1 2">ENV482</strain>
    </source>
</reference>
<keyword evidence="2" id="KW-1185">Reference proteome</keyword>
<proteinExistence type="predicted"/>
<evidence type="ECO:0008006" key="3">
    <source>
        <dbReference type="Google" id="ProtNLM"/>
    </source>
</evidence>